<dbReference type="AlphaFoldDB" id="A0A812JL53"/>
<dbReference type="InterPro" id="IPR001466">
    <property type="entry name" value="Beta-lactam-related"/>
</dbReference>
<protein>
    <submittedName>
        <fullName evidence="2">Lactb protein</fullName>
    </submittedName>
</protein>
<evidence type="ECO:0000313" key="3">
    <source>
        <dbReference type="Proteomes" id="UP000604046"/>
    </source>
</evidence>
<dbReference type="PANTHER" id="PTHR43283:SF3">
    <property type="entry name" value="BETA-LACTAMASE FAMILY PROTEIN (AFU_ORTHOLOGUE AFUA_5G07500)"/>
    <property type="match status" value="1"/>
</dbReference>
<evidence type="ECO:0000313" key="2">
    <source>
        <dbReference type="EMBL" id="CAE7210032.1"/>
    </source>
</evidence>
<comment type="caution">
    <text evidence="2">The sequence shown here is derived from an EMBL/GenBank/DDBJ whole genome shotgun (WGS) entry which is preliminary data.</text>
</comment>
<dbReference type="Proteomes" id="UP000604046">
    <property type="component" value="Unassembled WGS sequence"/>
</dbReference>
<dbReference type="PANTHER" id="PTHR43283">
    <property type="entry name" value="BETA-LACTAMASE-RELATED"/>
    <property type="match status" value="1"/>
</dbReference>
<proteinExistence type="predicted"/>
<organism evidence="2 3">
    <name type="scientific">Symbiodinium natans</name>
    <dbReference type="NCBI Taxonomy" id="878477"/>
    <lineage>
        <taxon>Eukaryota</taxon>
        <taxon>Sar</taxon>
        <taxon>Alveolata</taxon>
        <taxon>Dinophyceae</taxon>
        <taxon>Suessiales</taxon>
        <taxon>Symbiodiniaceae</taxon>
        <taxon>Symbiodinium</taxon>
    </lineage>
</organism>
<dbReference type="Gene3D" id="3.40.710.10">
    <property type="entry name" value="DD-peptidase/beta-lactamase superfamily"/>
    <property type="match status" value="1"/>
</dbReference>
<accession>A0A812JL53</accession>
<dbReference type="SUPFAM" id="SSF56601">
    <property type="entry name" value="beta-lactamase/transpeptidase-like"/>
    <property type="match status" value="1"/>
</dbReference>
<name>A0A812JL53_9DINO</name>
<dbReference type="EMBL" id="CAJNDS010000478">
    <property type="protein sequence ID" value="CAE7210032.1"/>
    <property type="molecule type" value="Genomic_DNA"/>
</dbReference>
<reference evidence="2" key="1">
    <citation type="submission" date="2021-02" db="EMBL/GenBank/DDBJ databases">
        <authorList>
            <person name="Dougan E. K."/>
            <person name="Rhodes N."/>
            <person name="Thang M."/>
            <person name="Chan C."/>
        </authorList>
    </citation>
    <scope>NUCLEOTIDE SEQUENCE</scope>
</reference>
<dbReference type="InterPro" id="IPR050789">
    <property type="entry name" value="Diverse_Enzym_Activities"/>
</dbReference>
<sequence>MAFEHFGARSSADRKISSNWQVRQVATPLRASFKVIASAEKTVASKARRRPASLSKPCPKLAGLDPKVMRETDSSLHRKVDSGEIPGVISVVLRNGVLAHLDAYGYADLERQVPMGLHTIVRLYSMTKCMVSVALGICMEEGLVQLNDPVSQFIPAFAEVKVKVEEDGVINALDRPLT</sequence>
<dbReference type="OrthoDB" id="5946976at2759"/>
<dbReference type="Pfam" id="PF00144">
    <property type="entry name" value="Beta-lactamase"/>
    <property type="match status" value="1"/>
</dbReference>
<gene>
    <name evidence="2" type="primary">Lactb</name>
    <name evidence="2" type="ORF">SNAT2548_LOCUS6967</name>
</gene>
<evidence type="ECO:0000259" key="1">
    <source>
        <dbReference type="Pfam" id="PF00144"/>
    </source>
</evidence>
<feature type="non-terminal residue" evidence="2">
    <location>
        <position position="178"/>
    </location>
</feature>
<feature type="domain" description="Beta-lactamase-related" evidence="1">
    <location>
        <begin position="78"/>
        <end position="159"/>
    </location>
</feature>
<keyword evidence="3" id="KW-1185">Reference proteome</keyword>
<dbReference type="InterPro" id="IPR012338">
    <property type="entry name" value="Beta-lactam/transpept-like"/>
</dbReference>